<dbReference type="AlphaFoldDB" id="A0A936ZPP6"/>
<gene>
    <name evidence="1" type="ORF">JJQ60_00720</name>
</gene>
<comment type="caution">
    <text evidence="1">The sequence shown here is derived from an EMBL/GenBank/DDBJ whole genome shotgun (WGS) entry which is preliminary data.</text>
</comment>
<accession>A0A936ZPP6</accession>
<reference evidence="1" key="1">
    <citation type="submission" date="2021-01" db="EMBL/GenBank/DDBJ databases">
        <authorList>
            <person name="Zhong Y.L."/>
        </authorList>
    </citation>
    <scope>NUCLEOTIDE SEQUENCE</scope>
    <source>
        <strain evidence="1">KCTC 23302</strain>
    </source>
</reference>
<protein>
    <submittedName>
        <fullName evidence="1">Uncharacterized protein</fullName>
    </submittedName>
</protein>
<keyword evidence="2" id="KW-1185">Reference proteome</keyword>
<evidence type="ECO:0000313" key="1">
    <source>
        <dbReference type="EMBL" id="MBL0682027.1"/>
    </source>
</evidence>
<dbReference type="Proteomes" id="UP000651057">
    <property type="component" value="Unassembled WGS sequence"/>
</dbReference>
<proteinExistence type="predicted"/>
<sequence length="74" mass="8808">MNPSQNLINQINRLTTKIETQYPEIYHFIEEQPITIPSNNHCDTNDKTLLDYLDSLRQLLEHHLDTHRKNPKIV</sequence>
<dbReference type="RefSeq" id="WP_201916034.1">
    <property type="nucleotide sequence ID" value="NZ_BAABAX010000001.1"/>
</dbReference>
<evidence type="ECO:0000313" key="2">
    <source>
        <dbReference type="Proteomes" id="UP000651057"/>
    </source>
</evidence>
<organism evidence="1 2">
    <name type="scientific">Aquimarina mytili</name>
    <dbReference type="NCBI Taxonomy" id="874423"/>
    <lineage>
        <taxon>Bacteria</taxon>
        <taxon>Pseudomonadati</taxon>
        <taxon>Bacteroidota</taxon>
        <taxon>Flavobacteriia</taxon>
        <taxon>Flavobacteriales</taxon>
        <taxon>Flavobacteriaceae</taxon>
        <taxon>Aquimarina</taxon>
    </lineage>
</organism>
<dbReference type="EMBL" id="JAERQJ010000001">
    <property type="protein sequence ID" value="MBL0682027.1"/>
    <property type="molecule type" value="Genomic_DNA"/>
</dbReference>
<name>A0A936ZPP6_9FLAO</name>